<dbReference type="AlphaFoldDB" id="A0A372ZR56"/>
<protein>
    <submittedName>
        <fullName evidence="1">Uncharacterized protein</fullName>
    </submittedName>
</protein>
<organism evidence="1 2">
    <name type="scientific">Kitasatospora xanthocidica</name>
    <dbReference type="NCBI Taxonomy" id="83382"/>
    <lineage>
        <taxon>Bacteria</taxon>
        <taxon>Bacillati</taxon>
        <taxon>Actinomycetota</taxon>
        <taxon>Actinomycetes</taxon>
        <taxon>Kitasatosporales</taxon>
        <taxon>Streptomycetaceae</taxon>
        <taxon>Kitasatospora</taxon>
    </lineage>
</organism>
<sequence>MRLDLSLSEQEGGSMPICAECCTADAVIEDLDVDPPRPWCLGCATALVAAGDPVINYRALTASAADYSRTLTARSTATLPFG</sequence>
<reference evidence="1 2" key="1">
    <citation type="submission" date="2018-08" db="EMBL/GenBank/DDBJ databases">
        <title>Diversity &amp; Physiological Properties of Lignin-Decomposing Actinobacteria from Soil.</title>
        <authorList>
            <person name="Roh S.G."/>
            <person name="Kim S.B."/>
        </authorList>
    </citation>
    <scope>NUCLEOTIDE SEQUENCE [LARGE SCALE GENOMIC DNA]</scope>
    <source>
        <strain evidence="1 2">MMS17-GH009</strain>
    </source>
</reference>
<proteinExistence type="predicted"/>
<evidence type="ECO:0000313" key="2">
    <source>
        <dbReference type="Proteomes" id="UP000263377"/>
    </source>
</evidence>
<accession>A0A372ZR56</accession>
<comment type="caution">
    <text evidence="1">The sequence shown here is derived from an EMBL/GenBank/DDBJ whole genome shotgun (WGS) entry which is preliminary data.</text>
</comment>
<gene>
    <name evidence="1" type="ORF">DR950_09800</name>
</gene>
<dbReference type="Proteomes" id="UP000263377">
    <property type="component" value="Unassembled WGS sequence"/>
</dbReference>
<name>A0A372ZR56_9ACTN</name>
<keyword evidence="2" id="KW-1185">Reference proteome</keyword>
<evidence type="ECO:0000313" key="1">
    <source>
        <dbReference type="EMBL" id="RGD58044.1"/>
    </source>
</evidence>
<dbReference type="EMBL" id="QVIG01000001">
    <property type="protein sequence ID" value="RGD58044.1"/>
    <property type="molecule type" value="Genomic_DNA"/>
</dbReference>